<sequence>MKAYGLTTKRCTTPSRSTISRVRGHAAFMYTVREQTNPTEMRRFHESRGVSRYILQRVGSEASRLSCLSRHRAVTRREVLQAWDRLRHQRTPAPMAGA</sequence>
<evidence type="ECO:0000313" key="2">
    <source>
        <dbReference type="Proteomes" id="UP001059041"/>
    </source>
</evidence>
<organism evidence="1 2">
    <name type="scientific">Triplophysa rosa</name>
    <name type="common">Cave loach</name>
    <dbReference type="NCBI Taxonomy" id="992332"/>
    <lineage>
        <taxon>Eukaryota</taxon>
        <taxon>Metazoa</taxon>
        <taxon>Chordata</taxon>
        <taxon>Craniata</taxon>
        <taxon>Vertebrata</taxon>
        <taxon>Euteleostomi</taxon>
        <taxon>Actinopterygii</taxon>
        <taxon>Neopterygii</taxon>
        <taxon>Teleostei</taxon>
        <taxon>Ostariophysi</taxon>
        <taxon>Cypriniformes</taxon>
        <taxon>Nemacheilidae</taxon>
        <taxon>Triplophysa</taxon>
    </lineage>
</organism>
<reference evidence="1" key="1">
    <citation type="submission" date="2021-02" db="EMBL/GenBank/DDBJ databases">
        <title>Comparative genomics reveals that relaxation of natural selection precedes convergent phenotypic evolution of cavefish.</title>
        <authorList>
            <person name="Peng Z."/>
        </authorList>
    </citation>
    <scope>NUCLEOTIDE SEQUENCE</scope>
    <source>
        <tissue evidence="1">Muscle</tissue>
    </source>
</reference>
<protein>
    <submittedName>
        <fullName evidence="1">Uncharacterized protein</fullName>
    </submittedName>
</protein>
<keyword evidence="2" id="KW-1185">Reference proteome</keyword>
<dbReference type="AlphaFoldDB" id="A0A9W7WEZ3"/>
<gene>
    <name evidence="1" type="ORF">IRJ41_013795</name>
</gene>
<dbReference type="Proteomes" id="UP001059041">
    <property type="component" value="Linkage Group LG20"/>
</dbReference>
<comment type="caution">
    <text evidence="1">The sequence shown here is derived from an EMBL/GenBank/DDBJ whole genome shotgun (WGS) entry which is preliminary data.</text>
</comment>
<evidence type="ECO:0000313" key="1">
    <source>
        <dbReference type="EMBL" id="KAI7795288.1"/>
    </source>
</evidence>
<accession>A0A9W7WEZ3</accession>
<name>A0A9W7WEZ3_TRIRA</name>
<proteinExistence type="predicted"/>
<dbReference type="EMBL" id="JAFHDT010000020">
    <property type="protein sequence ID" value="KAI7795288.1"/>
    <property type="molecule type" value="Genomic_DNA"/>
</dbReference>